<keyword evidence="1" id="KW-0812">Transmembrane</keyword>
<accession>A0A2Z5ZCF1</accession>
<protein>
    <submittedName>
        <fullName evidence="2">Uncharacterized protein</fullName>
    </submittedName>
</protein>
<dbReference type="GeneID" id="65108285"/>
<dbReference type="Proteomes" id="UP000250157">
    <property type="component" value="Segment"/>
</dbReference>
<evidence type="ECO:0000313" key="3">
    <source>
        <dbReference type="Proteomes" id="UP000250157"/>
    </source>
</evidence>
<keyword evidence="3" id="KW-1185">Reference proteome</keyword>
<keyword evidence="1" id="KW-0472">Membrane</keyword>
<evidence type="ECO:0000313" key="2">
    <source>
        <dbReference type="EMBL" id="BBC78146.1"/>
    </source>
</evidence>
<reference evidence="2 3" key="1">
    <citation type="submission" date="2018-02" db="EMBL/GenBank/DDBJ databases">
        <title>Full genome sequencing of a novel polyvalent bacteriophage as one of T4-Family member.</title>
        <authorList>
            <person name="Kawasaki T."/>
            <person name="Saad A.M."/>
            <person name="Yamada T."/>
        </authorList>
    </citation>
    <scope>NUCLEOTIDE SEQUENCE [LARGE SCALE GENOMIC DNA]</scope>
    <source>
        <strain evidence="2 3">EcS1</strain>
    </source>
</reference>
<name>A0A2Z5ZCF1_9CAUD</name>
<organism evidence="2 3">
    <name type="scientific">Escherichia phage EcS1</name>
    <dbReference type="NCBI Taxonomy" id="2083276"/>
    <lineage>
        <taxon>Viruses</taxon>
        <taxon>Duplodnaviria</taxon>
        <taxon>Heunggongvirae</taxon>
        <taxon>Uroviricota</taxon>
        <taxon>Caudoviricetes</taxon>
        <taxon>Pantevenvirales</taxon>
        <taxon>Straboviridae</taxon>
        <taxon>Tevenvirinae</taxon>
        <taxon>Kagamiyamavirus</taxon>
        <taxon>Kagamiyamavirus ecs1</taxon>
    </lineage>
</organism>
<proteinExistence type="predicted"/>
<dbReference type="EMBL" id="LC371242">
    <property type="protein sequence ID" value="BBC78146.1"/>
    <property type="molecule type" value="Genomic_DNA"/>
</dbReference>
<evidence type="ECO:0000256" key="1">
    <source>
        <dbReference type="SAM" id="Phobius"/>
    </source>
</evidence>
<dbReference type="RefSeq" id="YP_010090793.1">
    <property type="nucleotide sequence ID" value="NC_055721.1"/>
</dbReference>
<keyword evidence="1" id="KW-1133">Transmembrane helix</keyword>
<sequence>MATIVFAYWWIVNLFIDREGEQFMAFFRMRMEWLEWHQALERFFIDPLLMIMVGGAIAAIIVLVHGLKTKKVPA</sequence>
<dbReference type="KEGG" id="vg:65108285"/>
<feature type="transmembrane region" description="Helical" evidence="1">
    <location>
        <begin position="43"/>
        <end position="64"/>
    </location>
</feature>